<keyword evidence="3" id="KW-1185">Reference proteome</keyword>
<dbReference type="AlphaFoldDB" id="A0A067S2D0"/>
<feature type="compositionally biased region" description="Polar residues" evidence="1">
    <location>
        <begin position="1"/>
        <end position="15"/>
    </location>
</feature>
<proteinExistence type="predicted"/>
<gene>
    <name evidence="2" type="ORF">GALMADRAFT_149134</name>
</gene>
<evidence type="ECO:0000313" key="3">
    <source>
        <dbReference type="Proteomes" id="UP000027222"/>
    </source>
</evidence>
<dbReference type="Proteomes" id="UP000027222">
    <property type="component" value="Unassembled WGS sequence"/>
</dbReference>
<dbReference type="HOGENOM" id="CLU_2979231_0_0_1"/>
<evidence type="ECO:0000313" key="2">
    <source>
        <dbReference type="EMBL" id="KDR64950.1"/>
    </source>
</evidence>
<dbReference type="EMBL" id="KL142637">
    <property type="protein sequence ID" value="KDR64950.1"/>
    <property type="molecule type" value="Genomic_DNA"/>
</dbReference>
<reference evidence="3" key="1">
    <citation type="journal article" date="2014" name="Proc. Natl. Acad. Sci. U.S.A.">
        <title>Extensive sampling of basidiomycete genomes demonstrates inadequacy of the white-rot/brown-rot paradigm for wood decay fungi.</title>
        <authorList>
            <person name="Riley R."/>
            <person name="Salamov A.A."/>
            <person name="Brown D.W."/>
            <person name="Nagy L.G."/>
            <person name="Floudas D."/>
            <person name="Held B.W."/>
            <person name="Levasseur A."/>
            <person name="Lombard V."/>
            <person name="Morin E."/>
            <person name="Otillar R."/>
            <person name="Lindquist E.A."/>
            <person name="Sun H."/>
            <person name="LaButti K.M."/>
            <person name="Schmutz J."/>
            <person name="Jabbour D."/>
            <person name="Luo H."/>
            <person name="Baker S.E."/>
            <person name="Pisabarro A.G."/>
            <person name="Walton J.D."/>
            <person name="Blanchette R.A."/>
            <person name="Henrissat B."/>
            <person name="Martin F."/>
            <person name="Cullen D."/>
            <person name="Hibbett D.S."/>
            <person name="Grigoriev I.V."/>
        </authorList>
    </citation>
    <scope>NUCLEOTIDE SEQUENCE [LARGE SCALE GENOMIC DNA]</scope>
    <source>
        <strain evidence="3">CBS 339.88</strain>
    </source>
</reference>
<sequence>MSSVWKSGPVQSLTPQRPELRPGLVCIGPKTAKDRTKLKKTKTAVFCSPKTGLDLIEY</sequence>
<feature type="region of interest" description="Disordered" evidence="1">
    <location>
        <begin position="1"/>
        <end position="26"/>
    </location>
</feature>
<evidence type="ECO:0000256" key="1">
    <source>
        <dbReference type="SAM" id="MobiDB-lite"/>
    </source>
</evidence>
<protein>
    <submittedName>
        <fullName evidence="2">Uncharacterized protein</fullName>
    </submittedName>
</protein>
<organism evidence="2 3">
    <name type="scientific">Galerina marginata (strain CBS 339.88)</name>
    <dbReference type="NCBI Taxonomy" id="685588"/>
    <lineage>
        <taxon>Eukaryota</taxon>
        <taxon>Fungi</taxon>
        <taxon>Dikarya</taxon>
        <taxon>Basidiomycota</taxon>
        <taxon>Agaricomycotina</taxon>
        <taxon>Agaricomycetes</taxon>
        <taxon>Agaricomycetidae</taxon>
        <taxon>Agaricales</taxon>
        <taxon>Agaricineae</taxon>
        <taxon>Strophariaceae</taxon>
        <taxon>Galerina</taxon>
    </lineage>
</organism>
<accession>A0A067S2D0</accession>
<name>A0A067S2D0_GALM3</name>